<dbReference type="Proteomes" id="UP000061010">
    <property type="component" value="Chromosome"/>
</dbReference>
<protein>
    <submittedName>
        <fullName evidence="2">Thymidine phosphorylase</fullName>
    </submittedName>
</protein>
<dbReference type="PATRIC" id="fig|128780.6.peg.2875"/>
<evidence type="ECO:0000256" key="1">
    <source>
        <dbReference type="SAM" id="MobiDB-lite"/>
    </source>
</evidence>
<evidence type="ECO:0000313" key="3">
    <source>
        <dbReference type="Proteomes" id="UP000061010"/>
    </source>
</evidence>
<evidence type="ECO:0000313" key="2">
    <source>
        <dbReference type="EMBL" id="ALJ29198.1"/>
    </source>
</evidence>
<feature type="compositionally biased region" description="Low complexity" evidence="1">
    <location>
        <begin position="384"/>
        <end position="396"/>
    </location>
</feature>
<keyword evidence="3" id="KW-1185">Reference proteome</keyword>
<feature type="region of interest" description="Disordered" evidence="1">
    <location>
        <begin position="239"/>
        <end position="309"/>
    </location>
</feature>
<dbReference type="OrthoDB" id="6188167at2"/>
<gene>
    <name evidence="2" type="ORF">AOT14_28420</name>
</gene>
<reference evidence="2 3" key="1">
    <citation type="journal article" date="2015" name="Genome Announc.">
        <title>Complete Genome Sequencing of Stenotrophomonas acidaminiphila ZAC14D2_NAIMI4_2, a Multidrug-Resistant Strain Isolated from Sediments of a Polluted River in Mexico, Uncovers New Antibiotic Resistance Genes and a Novel Class-II Lasso Peptide Biosynthesis Gene Cluster.</title>
        <authorList>
            <person name="Vinuesa P."/>
            <person name="Ochoa-Sanchez L.E."/>
        </authorList>
    </citation>
    <scope>NUCLEOTIDE SEQUENCE [LARGE SCALE GENOMIC DNA]</scope>
    <source>
        <strain evidence="2 3">ZAC14D2_NAIMI4_2</strain>
    </source>
</reference>
<sequence length="832" mass="88698">MSGTTAPFSSQASARLAGAPVPERVRHLLQAVHGIAAQVLASPLQLTMVQLERELFGLADKARSSQAQADVYAQIRQLGVHAAEFPGWFLDALADDLARLRSPSTTAGAPAPAPTIPAMTLVTDTDINRDIVLHEMARRESYRAQSHLQLLGQRFGVLAAQPAFDAESLPVGPYALCRILRACGERLGLNLEAQQQLYHVFERQAMERHVELLDRLNILLAREGVLPGLVYIPYLPRPAGQRRTTGGPTTAAREGQSAATPRPLTQWQGQAPAASWAEATMDAMSAPPPAGPAQPARSDPAPATTAATAPTAASMASLHELLDAARQLLAQQLQAGSGGAGAAGTTGGIAGSTDIVQQLAALGGQLRPAGTSPGAAPADPPGMAPRAQAGAAPAPRAVPSQAVMDVLARLQPQAAAAGARRSFGDIQKALLSQVRAEHGESATLSSRDSNTLDLLGMLYGQIQREVRSNGPATDLLNRLQVPLARAAVGDEAFFIRDQHPARELLNTVAESGAVWLGDDDGDPALLQKLGEAVDRVVAEYQGDEAVFAAANRQVQSHLQAAVRKAEVTERRQIEAARGKERLEAAKQLAGRSIGQLCHAANPPKFVQTLLHEAWSDVLTLTLLRQGEDSEEWRQRQDATRRIGEITASGDGATDPALCGQIEEALLQVGYHEDEAGAIARRLSTPGGEDEITSRTELAARLKARARLGGDSRDGADPQAPPAAERTPAEEGFYRQLRTLPFGTWFEFTINQQGDARRLRLSWYSLVTDNALFVNQRGQKMAEHSLDALARLMARDQLRVVTEDRGRLIDRAWQATLRALRALAGGSAAPESA</sequence>
<dbReference type="EMBL" id="CP012900">
    <property type="protein sequence ID" value="ALJ29198.1"/>
    <property type="molecule type" value="Genomic_DNA"/>
</dbReference>
<dbReference type="KEGG" id="sacz:AOT14_28420"/>
<feature type="compositionally biased region" description="Low complexity" evidence="1">
    <location>
        <begin position="368"/>
        <end position="377"/>
    </location>
</feature>
<dbReference type="Pfam" id="PF07793">
    <property type="entry name" value="DUF1631"/>
    <property type="match status" value="1"/>
</dbReference>
<feature type="compositionally biased region" description="Low complexity" evidence="1">
    <location>
        <begin position="239"/>
        <end position="253"/>
    </location>
</feature>
<accession>A0A0S1B2B6</accession>
<feature type="compositionally biased region" description="Low complexity" evidence="1">
    <location>
        <begin position="293"/>
        <end position="309"/>
    </location>
</feature>
<dbReference type="InterPro" id="IPR012434">
    <property type="entry name" value="DUF1631"/>
</dbReference>
<feature type="region of interest" description="Disordered" evidence="1">
    <location>
        <begin position="367"/>
        <end position="396"/>
    </location>
</feature>
<proteinExistence type="predicted"/>
<dbReference type="AlphaFoldDB" id="A0A0S1B2B6"/>
<feature type="compositionally biased region" description="Polar residues" evidence="1">
    <location>
        <begin position="257"/>
        <end position="269"/>
    </location>
</feature>
<organism evidence="2 3">
    <name type="scientific">Stenotrophomonas acidaminiphila</name>
    <dbReference type="NCBI Taxonomy" id="128780"/>
    <lineage>
        <taxon>Bacteria</taxon>
        <taxon>Pseudomonadati</taxon>
        <taxon>Pseudomonadota</taxon>
        <taxon>Gammaproteobacteria</taxon>
        <taxon>Lysobacterales</taxon>
        <taxon>Lysobacteraceae</taxon>
        <taxon>Stenotrophomonas</taxon>
    </lineage>
</organism>
<name>A0A0S1B2B6_9GAMM</name>
<feature type="region of interest" description="Disordered" evidence="1">
    <location>
        <begin position="705"/>
        <end position="728"/>
    </location>
</feature>